<keyword evidence="6" id="KW-1185">Reference proteome</keyword>
<accession>A0ABR2YSN1</accession>
<dbReference type="Gene3D" id="1.10.340.30">
    <property type="entry name" value="Hypothetical protein, domain 2"/>
    <property type="match status" value="1"/>
</dbReference>
<feature type="region of interest" description="Disordered" evidence="3">
    <location>
        <begin position="1"/>
        <end position="30"/>
    </location>
</feature>
<name>A0ABR2YSN1_9CHLO</name>
<organism evidence="5 6">
    <name type="scientific">Coccomyxa subellipsoidea</name>
    <dbReference type="NCBI Taxonomy" id="248742"/>
    <lineage>
        <taxon>Eukaryota</taxon>
        <taxon>Viridiplantae</taxon>
        <taxon>Chlorophyta</taxon>
        <taxon>core chlorophytes</taxon>
        <taxon>Trebouxiophyceae</taxon>
        <taxon>Trebouxiophyceae incertae sedis</taxon>
        <taxon>Coccomyxaceae</taxon>
        <taxon>Coccomyxa</taxon>
    </lineage>
</organism>
<dbReference type="EMBL" id="JALJOT010000006">
    <property type="protein sequence ID" value="KAK9909912.1"/>
    <property type="molecule type" value="Genomic_DNA"/>
</dbReference>
<reference evidence="5 6" key="1">
    <citation type="journal article" date="2024" name="Nat. Commun.">
        <title>Phylogenomics reveals the evolutionary origins of lichenization in chlorophyte algae.</title>
        <authorList>
            <person name="Puginier C."/>
            <person name="Libourel C."/>
            <person name="Otte J."/>
            <person name="Skaloud P."/>
            <person name="Haon M."/>
            <person name="Grisel S."/>
            <person name="Petersen M."/>
            <person name="Berrin J.G."/>
            <person name="Delaux P.M."/>
            <person name="Dal Grande F."/>
            <person name="Keller J."/>
        </authorList>
    </citation>
    <scope>NUCLEOTIDE SEQUENCE [LARGE SCALE GENOMIC DNA]</scope>
    <source>
        <strain evidence="5 6">SAG 216-7</strain>
    </source>
</reference>
<comment type="caution">
    <text evidence="5">The sequence shown here is derived from an EMBL/GenBank/DDBJ whole genome shotgun (WGS) entry which is preliminary data.</text>
</comment>
<evidence type="ECO:0000256" key="1">
    <source>
        <dbReference type="ARBA" id="ARBA00004123"/>
    </source>
</evidence>
<dbReference type="Proteomes" id="UP001491310">
    <property type="component" value="Unassembled WGS sequence"/>
</dbReference>
<dbReference type="PANTHER" id="PTHR15074">
    <property type="entry name" value="METHYL-CPG-BINDING PROTEIN"/>
    <property type="match status" value="1"/>
</dbReference>
<evidence type="ECO:0000313" key="6">
    <source>
        <dbReference type="Proteomes" id="UP001491310"/>
    </source>
</evidence>
<evidence type="ECO:0000256" key="3">
    <source>
        <dbReference type="SAM" id="MobiDB-lite"/>
    </source>
</evidence>
<evidence type="ECO:0000259" key="4">
    <source>
        <dbReference type="Pfam" id="PF00730"/>
    </source>
</evidence>
<proteinExistence type="predicted"/>
<sequence length="206" mass="22782">MDLLHSKIRQKHEQRQQQQQQGATNDGPSLAAALALGARRKKVKEVAEFKGDPRVSLWEPPQSPFGLIEEQLFGNPWKLLVACILLNKTSVVQVRKVIWRLFELMPTPEEAMHADVEAVRELIEPLGLAPKRAPMLIRFSKEYVEKQWTNPVELHGVDNTATAEPVDAGIGEDAEPSFGVAGHFGSASTFAMPGSRFGDELPIGLL</sequence>
<feature type="domain" description="HhH-GPD" evidence="4">
    <location>
        <begin position="81"/>
        <end position="158"/>
    </location>
</feature>
<dbReference type="InterPro" id="IPR011257">
    <property type="entry name" value="DNA_glycosylase"/>
</dbReference>
<evidence type="ECO:0000256" key="2">
    <source>
        <dbReference type="ARBA" id="ARBA00023242"/>
    </source>
</evidence>
<dbReference type="InterPro" id="IPR045138">
    <property type="entry name" value="MeCP2/MBD4"/>
</dbReference>
<dbReference type="PANTHER" id="PTHR15074:SF0">
    <property type="entry name" value="METHYL-CPG-BINDING DOMAIN PROTEIN 4-LIKE PROTEIN"/>
    <property type="match status" value="1"/>
</dbReference>
<comment type="subcellular location">
    <subcellularLocation>
        <location evidence="1">Nucleus</location>
    </subcellularLocation>
</comment>
<protein>
    <recommendedName>
        <fullName evidence="4">HhH-GPD domain-containing protein</fullName>
    </recommendedName>
</protein>
<keyword evidence="2" id="KW-0539">Nucleus</keyword>
<gene>
    <name evidence="5" type="ORF">WJX75_009411</name>
</gene>
<dbReference type="Pfam" id="PF00730">
    <property type="entry name" value="HhH-GPD"/>
    <property type="match status" value="1"/>
</dbReference>
<evidence type="ECO:0000313" key="5">
    <source>
        <dbReference type="EMBL" id="KAK9909912.1"/>
    </source>
</evidence>
<feature type="compositionally biased region" description="Basic residues" evidence="3">
    <location>
        <begin position="1"/>
        <end position="12"/>
    </location>
</feature>
<dbReference type="SUPFAM" id="SSF48150">
    <property type="entry name" value="DNA-glycosylase"/>
    <property type="match status" value="1"/>
</dbReference>
<dbReference type="InterPro" id="IPR003265">
    <property type="entry name" value="HhH-GPD_domain"/>
</dbReference>